<accession>A0A1S0UAA9</accession>
<dbReference type="EMBL" id="JH712111">
    <property type="protein sequence ID" value="EFO26752.2"/>
    <property type="molecule type" value="Genomic_DNA"/>
</dbReference>
<dbReference type="InParanoid" id="A0A1S0UAA9"/>
<organism evidence="1">
    <name type="scientific">Loa loa</name>
    <name type="common">Eye worm</name>
    <name type="synonym">Filaria loa</name>
    <dbReference type="NCBI Taxonomy" id="7209"/>
    <lineage>
        <taxon>Eukaryota</taxon>
        <taxon>Metazoa</taxon>
        <taxon>Ecdysozoa</taxon>
        <taxon>Nematoda</taxon>
        <taxon>Chromadorea</taxon>
        <taxon>Rhabditida</taxon>
        <taxon>Spirurina</taxon>
        <taxon>Spiruromorpha</taxon>
        <taxon>Filarioidea</taxon>
        <taxon>Onchocercidae</taxon>
        <taxon>Loa</taxon>
    </lineage>
</organism>
<dbReference type="GeneID" id="9939109"/>
<dbReference type="KEGG" id="loa:LOAG_01728"/>
<protein>
    <submittedName>
        <fullName evidence="1">Uncharacterized protein</fullName>
    </submittedName>
</protein>
<gene>
    <name evidence="1" type="ORF">LOAG_01728</name>
</gene>
<name>A0A1S0UAA9_LOALO</name>
<dbReference type="CTD" id="9939109"/>
<dbReference type="RefSeq" id="XP_020303758.1">
    <property type="nucleotide sequence ID" value="XM_020445823.1"/>
</dbReference>
<proteinExistence type="predicted"/>
<reference evidence="1" key="1">
    <citation type="submission" date="2012-04" db="EMBL/GenBank/DDBJ databases">
        <title>The Genome Sequence of Loa loa.</title>
        <authorList>
            <consortium name="The Broad Institute Genome Sequencing Platform"/>
            <consortium name="Broad Institute Genome Sequencing Center for Infectious Disease"/>
            <person name="Nutman T.B."/>
            <person name="Fink D.L."/>
            <person name="Russ C."/>
            <person name="Young S."/>
            <person name="Zeng Q."/>
            <person name="Gargeya S."/>
            <person name="Alvarado L."/>
            <person name="Berlin A."/>
            <person name="Chapman S.B."/>
            <person name="Chen Z."/>
            <person name="Freedman E."/>
            <person name="Gellesch M."/>
            <person name="Goldberg J."/>
            <person name="Griggs A."/>
            <person name="Gujja S."/>
            <person name="Heilman E.R."/>
            <person name="Heiman D."/>
            <person name="Howarth C."/>
            <person name="Mehta T."/>
            <person name="Neiman D."/>
            <person name="Pearson M."/>
            <person name="Roberts A."/>
            <person name="Saif S."/>
            <person name="Shea T."/>
            <person name="Shenoy N."/>
            <person name="Sisk P."/>
            <person name="Stolte C."/>
            <person name="Sykes S."/>
            <person name="White J."/>
            <person name="Yandava C."/>
            <person name="Haas B."/>
            <person name="Henn M.R."/>
            <person name="Nusbaum C."/>
            <person name="Birren B."/>
        </authorList>
    </citation>
    <scope>NUCLEOTIDE SEQUENCE [LARGE SCALE GENOMIC DNA]</scope>
</reference>
<sequence length="138" mass="15916">MELDKVVTQNQTYINEIEKKPTRSTINLRFGSGGDPQRQRVLLLCEEVSVVNVETPNIETQALILSDQDAKLLFFSKDLANLLSLQGTIEKEKAQRKFSASLGYKDMIKMEQECREFRFARLQPYPKQTNKFLVVNKC</sequence>
<dbReference type="AlphaFoldDB" id="A0A1S0UAA9"/>
<evidence type="ECO:0000313" key="1">
    <source>
        <dbReference type="EMBL" id="EFO26752.2"/>
    </source>
</evidence>